<dbReference type="RefSeq" id="WP_135110763.1">
    <property type="nucleotide sequence ID" value="NZ_SRHY01000028.1"/>
</dbReference>
<name>A0A4Y9A8J6_9BACI</name>
<sequence>MSEQLKAIKWNYVHGYDFNPGSAEDQSIQEDFEWLIQQSERTEQLESENERMREVLKDFANNGTKHDLNPTLVMDGKEYFQLLDYIKNMDGYVRNTAKQALRGDTD</sequence>
<dbReference type="Proteomes" id="UP000298484">
    <property type="component" value="Unassembled WGS sequence"/>
</dbReference>
<evidence type="ECO:0000256" key="1">
    <source>
        <dbReference type="SAM" id="Coils"/>
    </source>
</evidence>
<accession>A0A4Y9A8J6</accession>
<dbReference type="OrthoDB" id="2991587at2"/>
<evidence type="ECO:0000313" key="2">
    <source>
        <dbReference type="EMBL" id="TFJ92156.1"/>
    </source>
</evidence>
<reference evidence="2 3" key="1">
    <citation type="submission" date="2019-03" db="EMBL/GenBank/DDBJ databases">
        <title>Genome sequence of Lentibacillus salicampi ATCC BAA-719.</title>
        <authorList>
            <person name="Maclea K.S."/>
            <person name="Simoes Junior M."/>
        </authorList>
    </citation>
    <scope>NUCLEOTIDE SEQUENCE [LARGE SCALE GENOMIC DNA]</scope>
    <source>
        <strain evidence="2 3">ATCC BAA-719</strain>
    </source>
</reference>
<keyword evidence="1" id="KW-0175">Coiled coil</keyword>
<evidence type="ECO:0000313" key="3">
    <source>
        <dbReference type="Proteomes" id="UP000298484"/>
    </source>
</evidence>
<comment type="caution">
    <text evidence="2">The sequence shown here is derived from an EMBL/GenBank/DDBJ whole genome shotgun (WGS) entry which is preliminary data.</text>
</comment>
<dbReference type="EMBL" id="SRHY01000028">
    <property type="protein sequence ID" value="TFJ92156.1"/>
    <property type="molecule type" value="Genomic_DNA"/>
</dbReference>
<gene>
    <name evidence="2" type="ORF">E4U82_13840</name>
</gene>
<dbReference type="AlphaFoldDB" id="A0A4Y9A8J6"/>
<proteinExistence type="predicted"/>
<feature type="coiled-coil region" evidence="1">
    <location>
        <begin position="35"/>
        <end position="62"/>
    </location>
</feature>
<organism evidence="2 3">
    <name type="scientific">Lentibacillus salicampi</name>
    <dbReference type="NCBI Taxonomy" id="175306"/>
    <lineage>
        <taxon>Bacteria</taxon>
        <taxon>Bacillati</taxon>
        <taxon>Bacillota</taxon>
        <taxon>Bacilli</taxon>
        <taxon>Bacillales</taxon>
        <taxon>Bacillaceae</taxon>
        <taxon>Lentibacillus</taxon>
    </lineage>
</organism>
<protein>
    <submittedName>
        <fullName evidence="2">Uncharacterized protein</fullName>
    </submittedName>
</protein>
<keyword evidence="3" id="KW-1185">Reference proteome</keyword>